<dbReference type="EMBL" id="ML009396">
    <property type="protein sequence ID" value="RKO97132.1"/>
    <property type="molecule type" value="Genomic_DNA"/>
</dbReference>
<reference evidence="2" key="1">
    <citation type="journal article" date="2018" name="Nat. Microbiol.">
        <title>Leveraging single-cell genomics to expand the fungal tree of life.</title>
        <authorList>
            <person name="Ahrendt S.R."/>
            <person name="Quandt C.A."/>
            <person name="Ciobanu D."/>
            <person name="Clum A."/>
            <person name="Salamov A."/>
            <person name="Andreopoulos B."/>
            <person name="Cheng J.F."/>
            <person name="Woyke T."/>
            <person name="Pelin A."/>
            <person name="Henrissat B."/>
            <person name="Reynolds N.K."/>
            <person name="Benny G.L."/>
            <person name="Smith M.E."/>
            <person name="James T.Y."/>
            <person name="Grigoriev I.V."/>
        </authorList>
    </citation>
    <scope>NUCLEOTIDE SEQUENCE [LARGE SCALE GENOMIC DNA]</scope>
    <source>
        <strain evidence="2">ATCC 52028</strain>
    </source>
</reference>
<gene>
    <name evidence="1" type="ORF">CAUPRSCDRAFT_6972</name>
</gene>
<evidence type="ECO:0000313" key="2">
    <source>
        <dbReference type="Proteomes" id="UP000268535"/>
    </source>
</evidence>
<organism evidence="1 2">
    <name type="scientific">Caulochytrium protostelioides</name>
    <dbReference type="NCBI Taxonomy" id="1555241"/>
    <lineage>
        <taxon>Eukaryota</taxon>
        <taxon>Fungi</taxon>
        <taxon>Fungi incertae sedis</taxon>
        <taxon>Chytridiomycota</taxon>
        <taxon>Chytridiomycota incertae sedis</taxon>
        <taxon>Chytridiomycetes</taxon>
        <taxon>Caulochytriales</taxon>
        <taxon>Caulochytriaceae</taxon>
        <taxon>Caulochytrium</taxon>
    </lineage>
</organism>
<dbReference type="AlphaFoldDB" id="A0A4P9WWP2"/>
<sequence length="58" mass="6839">MPRHLISDAHEWMNEIPTVPIYYLAKPQPRERAWRHQRGKKTLSSLTLVWPCEGAWGV</sequence>
<protein>
    <submittedName>
        <fullName evidence="1">Uncharacterized protein</fullName>
    </submittedName>
</protein>
<dbReference type="Proteomes" id="UP000268535">
    <property type="component" value="Unassembled WGS sequence"/>
</dbReference>
<proteinExistence type="predicted"/>
<name>A0A4P9WWP2_9FUNG</name>
<accession>A0A4P9WWP2</accession>
<evidence type="ECO:0000313" key="1">
    <source>
        <dbReference type="EMBL" id="RKO97132.1"/>
    </source>
</evidence>